<accession>A0A367WE78</accession>
<protein>
    <submittedName>
        <fullName evidence="3">Iron dicitrate transport regulator FecR</fullName>
    </submittedName>
</protein>
<organism evidence="3 4">
    <name type="scientific">Thalassospira profundimaris</name>
    <dbReference type="NCBI Taxonomy" id="502049"/>
    <lineage>
        <taxon>Bacteria</taxon>
        <taxon>Pseudomonadati</taxon>
        <taxon>Pseudomonadota</taxon>
        <taxon>Alphaproteobacteria</taxon>
        <taxon>Rhodospirillales</taxon>
        <taxon>Thalassospiraceae</taxon>
        <taxon>Thalassospira</taxon>
    </lineage>
</organism>
<reference evidence="3 4" key="1">
    <citation type="submission" date="2014-07" db="EMBL/GenBank/DDBJ databases">
        <title>Draft genome sequence of Thalassospira profundimaris 35.</title>
        <authorList>
            <person name="Lai Q."/>
            <person name="Shao Z."/>
        </authorList>
    </citation>
    <scope>NUCLEOTIDE SEQUENCE [LARGE SCALE GENOMIC DNA]</scope>
    <source>
        <strain evidence="3 4">35</strain>
    </source>
</reference>
<evidence type="ECO:0000259" key="2">
    <source>
        <dbReference type="Pfam" id="PF16220"/>
    </source>
</evidence>
<feature type="domain" description="FecR protein" evidence="1">
    <location>
        <begin position="102"/>
        <end position="189"/>
    </location>
</feature>
<dbReference type="AlphaFoldDB" id="A0A367WE78"/>
<evidence type="ECO:0000313" key="3">
    <source>
        <dbReference type="EMBL" id="RCK39687.1"/>
    </source>
</evidence>
<dbReference type="PIRSF" id="PIRSF018266">
    <property type="entry name" value="FecR"/>
    <property type="match status" value="1"/>
</dbReference>
<dbReference type="OrthoDB" id="9798846at2"/>
<dbReference type="EMBL" id="JPWF01000001">
    <property type="protein sequence ID" value="RCK39687.1"/>
    <property type="molecule type" value="Genomic_DNA"/>
</dbReference>
<dbReference type="Proteomes" id="UP000253226">
    <property type="component" value="Unassembled WGS sequence"/>
</dbReference>
<dbReference type="Gene3D" id="2.60.120.1440">
    <property type="match status" value="1"/>
</dbReference>
<dbReference type="InterPro" id="IPR012373">
    <property type="entry name" value="Ferrdict_sens_TM"/>
</dbReference>
<dbReference type="InterPro" id="IPR032623">
    <property type="entry name" value="FecR_N"/>
</dbReference>
<dbReference type="Pfam" id="PF04773">
    <property type="entry name" value="FecR"/>
    <property type="match status" value="1"/>
</dbReference>
<dbReference type="RefSeq" id="WP_114100471.1">
    <property type="nucleotide sequence ID" value="NZ_JPWF01000001.1"/>
</dbReference>
<feature type="domain" description="FecR N-terminal" evidence="2">
    <location>
        <begin position="17"/>
        <end position="58"/>
    </location>
</feature>
<gene>
    <name evidence="3" type="ORF">TH19_01130</name>
</gene>
<evidence type="ECO:0000259" key="1">
    <source>
        <dbReference type="Pfam" id="PF04773"/>
    </source>
</evidence>
<dbReference type="PANTHER" id="PTHR30273">
    <property type="entry name" value="PERIPLASMIC SIGNAL SENSOR AND SIGMA FACTOR ACTIVATOR FECR-RELATED"/>
    <property type="match status" value="1"/>
</dbReference>
<dbReference type="InterPro" id="IPR006860">
    <property type="entry name" value="FecR"/>
</dbReference>
<sequence>MNRYSDIDGTFDTPAAQAAYWFALLLDGSETEQDRQDFARWIEKDPRNRRAFGEVERVWSGSSSLNLANQAKVGRRAFMAGGLLAGILATGWGAQRYHPMADFRTRTGERRTVSLPGGVKATLASDTTMSLVAGYGTAGVELHHGEVWFDHAPENGDFFVASSGGHSWSRGGKFDIAHFGDESTVTVESRNVAVKLGNQMAQVTADHALTYGPDKLGPVRKVDVTTDLAWRNGQLVFMGEQLGDVARILERWQAGKIVIIGDDVARRKVTMVVDLDRTRGVLPALAGALSLKVDQFTDYLTVIRAA</sequence>
<comment type="caution">
    <text evidence="3">The sequence shown here is derived from an EMBL/GenBank/DDBJ whole genome shotgun (WGS) entry which is preliminary data.</text>
</comment>
<dbReference type="Gene3D" id="3.55.50.30">
    <property type="match status" value="1"/>
</dbReference>
<name>A0A367WE78_9PROT</name>
<dbReference type="GO" id="GO:0016989">
    <property type="term" value="F:sigma factor antagonist activity"/>
    <property type="evidence" value="ECO:0007669"/>
    <property type="project" value="TreeGrafter"/>
</dbReference>
<dbReference type="PANTHER" id="PTHR30273:SF2">
    <property type="entry name" value="PROTEIN FECR"/>
    <property type="match status" value="1"/>
</dbReference>
<proteinExistence type="predicted"/>
<evidence type="ECO:0000313" key="4">
    <source>
        <dbReference type="Proteomes" id="UP000253226"/>
    </source>
</evidence>
<dbReference type="Pfam" id="PF16220">
    <property type="entry name" value="DUF4880"/>
    <property type="match status" value="1"/>
</dbReference>